<accession>A0AAV7F894</accession>
<gene>
    <name evidence="1" type="ORF">H6P81_001895</name>
</gene>
<protein>
    <submittedName>
        <fullName evidence="1">Uncharacterized protein</fullName>
    </submittedName>
</protein>
<keyword evidence="2" id="KW-1185">Reference proteome</keyword>
<dbReference type="EMBL" id="JAINDJ010000002">
    <property type="protein sequence ID" value="KAG9457387.1"/>
    <property type="molecule type" value="Genomic_DNA"/>
</dbReference>
<organism evidence="1 2">
    <name type="scientific">Aristolochia fimbriata</name>
    <name type="common">White veined hardy Dutchman's pipe vine</name>
    <dbReference type="NCBI Taxonomy" id="158543"/>
    <lineage>
        <taxon>Eukaryota</taxon>
        <taxon>Viridiplantae</taxon>
        <taxon>Streptophyta</taxon>
        <taxon>Embryophyta</taxon>
        <taxon>Tracheophyta</taxon>
        <taxon>Spermatophyta</taxon>
        <taxon>Magnoliopsida</taxon>
        <taxon>Magnoliidae</taxon>
        <taxon>Piperales</taxon>
        <taxon>Aristolochiaceae</taxon>
        <taxon>Aristolochia</taxon>
    </lineage>
</organism>
<evidence type="ECO:0000313" key="1">
    <source>
        <dbReference type="EMBL" id="KAG9457387.1"/>
    </source>
</evidence>
<dbReference type="Proteomes" id="UP000825729">
    <property type="component" value="Unassembled WGS sequence"/>
</dbReference>
<name>A0AAV7F894_ARIFI</name>
<proteinExistence type="predicted"/>
<comment type="caution">
    <text evidence="1">The sequence shown here is derived from an EMBL/GenBank/DDBJ whole genome shotgun (WGS) entry which is preliminary data.</text>
</comment>
<dbReference type="AlphaFoldDB" id="A0AAV7F894"/>
<evidence type="ECO:0000313" key="2">
    <source>
        <dbReference type="Proteomes" id="UP000825729"/>
    </source>
</evidence>
<sequence length="122" mass="13572">MVGLTLPESESQRDVPLQKRAMVTEEGKKHGVALGLGTFRFLPNTSLVDPLDKDEILPRWRGLEPVRLIIRNLNCRLMSCSCKAMARNHSLCTMIIRATGQVPSLTENVAKGPGYLMRELLA</sequence>
<reference evidence="1 2" key="1">
    <citation type="submission" date="2021-07" db="EMBL/GenBank/DDBJ databases">
        <title>The Aristolochia fimbriata genome: insights into angiosperm evolution, floral development and chemical biosynthesis.</title>
        <authorList>
            <person name="Jiao Y."/>
        </authorList>
    </citation>
    <scope>NUCLEOTIDE SEQUENCE [LARGE SCALE GENOMIC DNA]</scope>
    <source>
        <strain evidence="1">IBCAS-2021</strain>
        <tissue evidence="1">Leaf</tissue>
    </source>
</reference>